<evidence type="ECO:0000313" key="2">
    <source>
        <dbReference type="Proteomes" id="UP000291301"/>
    </source>
</evidence>
<sequence>MARRTFHTTVGLSTFRDVPFNALFYSRRGFVIHPLDDVPAGIADQVRREVPPGAQISDRVLMLRKL</sequence>
<organism evidence="1 2">
    <name type="scientific">Oricola cellulosilytica</name>
    <dbReference type="NCBI Taxonomy" id="1429082"/>
    <lineage>
        <taxon>Bacteria</taxon>
        <taxon>Pseudomonadati</taxon>
        <taxon>Pseudomonadota</taxon>
        <taxon>Alphaproteobacteria</taxon>
        <taxon>Hyphomicrobiales</taxon>
        <taxon>Ahrensiaceae</taxon>
        <taxon>Oricola</taxon>
    </lineage>
</organism>
<dbReference type="Proteomes" id="UP000291301">
    <property type="component" value="Unassembled WGS sequence"/>
</dbReference>
<proteinExistence type="predicted"/>
<dbReference type="AlphaFoldDB" id="A0A4R0PEZ7"/>
<gene>
    <name evidence="1" type="ORF">E0D97_02925</name>
</gene>
<keyword evidence="2" id="KW-1185">Reference proteome</keyword>
<comment type="caution">
    <text evidence="1">The sequence shown here is derived from an EMBL/GenBank/DDBJ whole genome shotgun (WGS) entry which is preliminary data.</text>
</comment>
<accession>A0A4R0PEZ7</accession>
<protein>
    <submittedName>
        <fullName evidence="1">Uncharacterized protein</fullName>
    </submittedName>
</protein>
<reference evidence="1 2" key="1">
    <citation type="journal article" date="2015" name="Antonie Van Leeuwenhoek">
        <title>Oricola cellulosilytica gen. nov., sp. nov., a cellulose-degrading bacterium of the family Phyllobacteriaceae isolated from surface seashore water, and emended descriptions of Mesorhizobium loti and Phyllobacterium myrsinacearum.</title>
        <authorList>
            <person name="Hameed A."/>
            <person name="Shahina M."/>
            <person name="Lai W.A."/>
            <person name="Lin S.Y."/>
            <person name="Young L.S."/>
            <person name="Liu Y.C."/>
            <person name="Hsu Y.H."/>
            <person name="Young C.C."/>
        </authorList>
    </citation>
    <scope>NUCLEOTIDE SEQUENCE [LARGE SCALE GENOMIC DNA]</scope>
    <source>
        <strain evidence="1 2">KCTC 52183</strain>
    </source>
</reference>
<dbReference type="RefSeq" id="WP_131565222.1">
    <property type="nucleotide sequence ID" value="NZ_JAINFK010000001.1"/>
</dbReference>
<dbReference type="OrthoDB" id="572496at2"/>
<evidence type="ECO:0000313" key="1">
    <source>
        <dbReference type="EMBL" id="TCD16396.1"/>
    </source>
</evidence>
<dbReference type="EMBL" id="SJST01000001">
    <property type="protein sequence ID" value="TCD16396.1"/>
    <property type="molecule type" value="Genomic_DNA"/>
</dbReference>
<name>A0A4R0PEZ7_9HYPH</name>